<dbReference type="OrthoDB" id="28112at2759"/>
<dbReference type="InterPro" id="IPR056907">
    <property type="entry name" value="UTP6_C"/>
</dbReference>
<comment type="subcellular location">
    <subcellularLocation>
        <location evidence="1">Nucleus</location>
        <location evidence="1">Nucleolus</location>
    </subcellularLocation>
</comment>
<dbReference type="GO" id="GO:0000462">
    <property type="term" value="P:maturation of SSU-rRNA from tricistronic rRNA transcript (SSU-rRNA, 5.8S rRNA, LSU-rRNA)"/>
    <property type="evidence" value="ECO:0007669"/>
    <property type="project" value="InterPro"/>
</dbReference>
<dbReference type="EMBL" id="JACXVP010000002">
    <property type="protein sequence ID" value="KAG5620654.1"/>
    <property type="molecule type" value="Genomic_DNA"/>
</dbReference>
<keyword evidence="5" id="KW-0539">Nucleus</keyword>
<evidence type="ECO:0000259" key="6">
    <source>
        <dbReference type="Pfam" id="PF08640"/>
    </source>
</evidence>
<dbReference type="GO" id="GO:0034388">
    <property type="term" value="C:Pwp2p-containing subcomplex of 90S preribosome"/>
    <property type="evidence" value="ECO:0007669"/>
    <property type="project" value="TreeGrafter"/>
</dbReference>
<keyword evidence="4" id="KW-0677">Repeat</keyword>
<evidence type="ECO:0008006" key="10">
    <source>
        <dbReference type="Google" id="ProtNLM"/>
    </source>
</evidence>
<evidence type="ECO:0000256" key="2">
    <source>
        <dbReference type="ARBA" id="ARBA00010734"/>
    </source>
</evidence>
<evidence type="ECO:0000259" key="7">
    <source>
        <dbReference type="Pfam" id="PF24892"/>
    </source>
</evidence>
<dbReference type="Proteomes" id="UP000824120">
    <property type="component" value="Chromosome 2"/>
</dbReference>
<keyword evidence="3" id="KW-0698">rRNA processing</keyword>
<feature type="domain" description="U3 small nucleolar RNA-associated protein 6 homolog C-terminal" evidence="7">
    <location>
        <begin position="660"/>
        <end position="750"/>
    </location>
</feature>
<gene>
    <name evidence="8" type="ORF">H5410_005872</name>
</gene>
<dbReference type="SUPFAM" id="SSF48452">
    <property type="entry name" value="TPR-like"/>
    <property type="match status" value="2"/>
</dbReference>
<evidence type="ECO:0000256" key="1">
    <source>
        <dbReference type="ARBA" id="ARBA00004604"/>
    </source>
</evidence>
<dbReference type="Pfam" id="PF24892">
    <property type="entry name" value="UTP6_C"/>
    <property type="match status" value="2"/>
</dbReference>
<dbReference type="AlphaFoldDB" id="A0A9J6A7L8"/>
<dbReference type="PANTHER" id="PTHR23271">
    <property type="entry name" value="HEPATOCELLULAR CARCINOMA-ASSOCIATED ANTIGEN 66"/>
    <property type="match status" value="1"/>
</dbReference>
<evidence type="ECO:0000313" key="8">
    <source>
        <dbReference type="EMBL" id="KAG5620654.1"/>
    </source>
</evidence>
<dbReference type="InterPro" id="IPR003107">
    <property type="entry name" value="HAT"/>
</dbReference>
<dbReference type="GO" id="GO:0032040">
    <property type="term" value="C:small-subunit processome"/>
    <property type="evidence" value="ECO:0007669"/>
    <property type="project" value="TreeGrafter"/>
</dbReference>
<sequence>MADVVQFKLERMLPELDDLEKRGLFSRQEIAEIVKQRRKFEYRLKRPSPLKQDFVAYIDYEKSLDSLRLLRKKAQMKTTGDRKLKKSVSDYAGVSRIIEIYRLATTRFKGDIELWFQYLEFCRERRNGRMKKALAQVIRFHPKVPGVWIYAAAWEFDNNLNAAAARALMHSGLRACPTSEDLWVEYLRMELTYLNKLKARKVVLGEDEGTLARSGKSAKEEQWRDENKELFIVLDDKREEDKLSNLHDGDSKEKLNLFREQGLSVLQTVYGGSIKALPSSFSLRTKFLDILEATDLGHSEDMRNEILDDMKRDFSKEPKYWDWLARQEVIDLNNPETTEAMTADQLSRAIQVYEEGLKIVPSASMFDCYAKFLMDVIHFKNKGSQSSELFSTASHVMDPISHLLVVYEKAETMGCISEDLACQHVSFLLQLGKVDEAKTLAEKLCSGKFSEAVQLWALRFSIEMRFIQKTPNKAALSSIFEPLRSVLLKLPILEAETIWLMVGQSLNLSLLRVFFMHYKMLHISIFLLLLHFWRTSVDEAESLLDIIDYLIGKHLLSASCDYICNASLRSVYMLADPIEFSACYIVEHVRDVQDGRSLSQNKIKIGLLGASSMALKYFSTHKKFFDKLVETSISLLAKDGGSDDGFSLSTTIVNFVLQRDGLGSARELYKRFLALPHPGLSLYRNCIELELNLASSGDKISLGNVRKLFETALTTYDQDVRLWQDYYNMEIKMGTSETAAAVHWQARKTLKKSISLLSSLDM</sequence>
<dbReference type="Pfam" id="PF08640">
    <property type="entry name" value="U3_assoc_6"/>
    <property type="match status" value="1"/>
</dbReference>
<feature type="domain" description="U3 small nucleolar RNA-associated protein 6 N-terminal" evidence="6">
    <location>
        <begin position="9"/>
        <end position="94"/>
    </location>
</feature>
<reference evidence="8 9" key="1">
    <citation type="submission" date="2020-09" db="EMBL/GenBank/DDBJ databases">
        <title>De no assembly of potato wild relative species, Solanum commersonii.</title>
        <authorList>
            <person name="Cho K."/>
        </authorList>
    </citation>
    <scope>NUCLEOTIDE SEQUENCE [LARGE SCALE GENOMIC DNA]</scope>
    <source>
        <strain evidence="8">LZ3.2</strain>
        <tissue evidence="8">Leaf</tissue>
    </source>
</reference>
<dbReference type="InterPro" id="IPR011990">
    <property type="entry name" value="TPR-like_helical_dom_sf"/>
</dbReference>
<organism evidence="8 9">
    <name type="scientific">Solanum commersonii</name>
    <name type="common">Commerson's wild potato</name>
    <name type="synonym">Commerson's nightshade</name>
    <dbReference type="NCBI Taxonomy" id="4109"/>
    <lineage>
        <taxon>Eukaryota</taxon>
        <taxon>Viridiplantae</taxon>
        <taxon>Streptophyta</taxon>
        <taxon>Embryophyta</taxon>
        <taxon>Tracheophyta</taxon>
        <taxon>Spermatophyta</taxon>
        <taxon>Magnoliopsida</taxon>
        <taxon>eudicotyledons</taxon>
        <taxon>Gunneridae</taxon>
        <taxon>Pentapetalae</taxon>
        <taxon>asterids</taxon>
        <taxon>lamiids</taxon>
        <taxon>Solanales</taxon>
        <taxon>Solanaceae</taxon>
        <taxon>Solanoideae</taxon>
        <taxon>Solaneae</taxon>
        <taxon>Solanum</taxon>
    </lineage>
</organism>
<dbReference type="Gene3D" id="1.25.40.10">
    <property type="entry name" value="Tetratricopeptide repeat domain"/>
    <property type="match status" value="2"/>
</dbReference>
<evidence type="ECO:0000313" key="9">
    <source>
        <dbReference type="Proteomes" id="UP000824120"/>
    </source>
</evidence>
<evidence type="ECO:0000256" key="3">
    <source>
        <dbReference type="ARBA" id="ARBA00022552"/>
    </source>
</evidence>
<name>A0A9J6A7L8_SOLCO</name>
<feature type="domain" description="U3 small nucleolar RNA-associated protein 6 homolog C-terminal" evidence="7">
    <location>
        <begin position="348"/>
        <end position="468"/>
    </location>
</feature>
<protein>
    <recommendedName>
        <fullName evidence="10">U3 small nucleolar RNA-associated protein 6 homolog</fullName>
    </recommendedName>
</protein>
<dbReference type="SMART" id="SM00386">
    <property type="entry name" value="HAT"/>
    <property type="match status" value="6"/>
</dbReference>
<comment type="similarity">
    <text evidence="2">Belongs to the UTP6 family.</text>
</comment>
<dbReference type="GO" id="GO:0030515">
    <property type="term" value="F:snoRNA binding"/>
    <property type="evidence" value="ECO:0007669"/>
    <property type="project" value="InterPro"/>
</dbReference>
<evidence type="ECO:0000256" key="5">
    <source>
        <dbReference type="ARBA" id="ARBA00023242"/>
    </source>
</evidence>
<dbReference type="InterPro" id="IPR055347">
    <property type="entry name" value="UTP6_N"/>
</dbReference>
<dbReference type="InterPro" id="IPR013949">
    <property type="entry name" value="Utp6"/>
</dbReference>
<comment type="caution">
    <text evidence="8">The sequence shown here is derived from an EMBL/GenBank/DDBJ whole genome shotgun (WGS) entry which is preliminary data.</text>
</comment>
<accession>A0A9J6A7L8</accession>
<proteinExistence type="inferred from homology"/>
<keyword evidence="9" id="KW-1185">Reference proteome</keyword>
<evidence type="ECO:0000256" key="4">
    <source>
        <dbReference type="ARBA" id="ARBA00022737"/>
    </source>
</evidence>
<dbReference type="PANTHER" id="PTHR23271:SF1">
    <property type="entry name" value="U3 SMALL NUCLEOLAR RNA-ASSOCIATED PROTEIN 6 HOMOLOG"/>
    <property type="match status" value="1"/>
</dbReference>